<sequence length="79" mass="8933">MFRILPVTDPRVHQLIRTHAFSPEPNCRSIYRKRASDTRFISGAIILSHISGCMRAFIEEAWLAAVATPTQENGLQIPQ</sequence>
<dbReference type="EMBL" id="RJVU01057857">
    <property type="protein sequence ID" value="ROK15871.1"/>
    <property type="molecule type" value="Genomic_DNA"/>
</dbReference>
<evidence type="ECO:0000313" key="1">
    <source>
        <dbReference type="EMBL" id="ROK15871.1"/>
    </source>
</evidence>
<name>A0A3N0XXE3_ANAGA</name>
<dbReference type="Proteomes" id="UP000281406">
    <property type="component" value="Unassembled WGS sequence"/>
</dbReference>
<organism evidence="1 2">
    <name type="scientific">Anabarilius grahami</name>
    <name type="common">Kanglang fish</name>
    <name type="synonym">Barilius grahami</name>
    <dbReference type="NCBI Taxonomy" id="495550"/>
    <lineage>
        <taxon>Eukaryota</taxon>
        <taxon>Metazoa</taxon>
        <taxon>Chordata</taxon>
        <taxon>Craniata</taxon>
        <taxon>Vertebrata</taxon>
        <taxon>Euteleostomi</taxon>
        <taxon>Actinopterygii</taxon>
        <taxon>Neopterygii</taxon>
        <taxon>Teleostei</taxon>
        <taxon>Ostariophysi</taxon>
        <taxon>Cypriniformes</taxon>
        <taxon>Xenocyprididae</taxon>
        <taxon>Xenocypridinae</taxon>
        <taxon>Xenocypridinae incertae sedis</taxon>
        <taxon>Anabarilius</taxon>
    </lineage>
</organism>
<evidence type="ECO:0000313" key="2">
    <source>
        <dbReference type="Proteomes" id="UP000281406"/>
    </source>
</evidence>
<dbReference type="AlphaFoldDB" id="A0A3N0XXE3"/>
<proteinExistence type="predicted"/>
<protein>
    <submittedName>
        <fullName evidence="1">Uncharacterized protein</fullName>
    </submittedName>
</protein>
<comment type="caution">
    <text evidence="1">The sequence shown here is derived from an EMBL/GenBank/DDBJ whole genome shotgun (WGS) entry which is preliminary data.</text>
</comment>
<reference evidence="1 2" key="1">
    <citation type="submission" date="2018-10" db="EMBL/GenBank/DDBJ databases">
        <title>Genome assembly for a Yunnan-Guizhou Plateau 3E fish, Anabarilius grahami (Regan), and its evolutionary and genetic applications.</title>
        <authorList>
            <person name="Jiang W."/>
        </authorList>
    </citation>
    <scope>NUCLEOTIDE SEQUENCE [LARGE SCALE GENOMIC DNA]</scope>
    <source>
        <strain evidence="1">AG-KIZ</strain>
        <tissue evidence="1">Muscle</tissue>
    </source>
</reference>
<gene>
    <name evidence="1" type="ORF">DPX16_10175</name>
</gene>
<keyword evidence="2" id="KW-1185">Reference proteome</keyword>
<accession>A0A3N0XXE3</accession>